<dbReference type="Proteomes" id="UP000627464">
    <property type="component" value="Unassembled WGS sequence"/>
</dbReference>
<evidence type="ECO:0000313" key="2">
    <source>
        <dbReference type="Proteomes" id="UP000627464"/>
    </source>
</evidence>
<keyword evidence="2" id="KW-1185">Reference proteome</keyword>
<proteinExistence type="predicted"/>
<evidence type="ECO:0008006" key="3">
    <source>
        <dbReference type="Google" id="ProtNLM"/>
    </source>
</evidence>
<accession>A0ABQ1H1Y2</accession>
<sequence>MNLVISCEDKRLFAVYIHYANPKRGLQGQPLTVAYITPGAEDLLTKEKRYDIEMALVTWEIYSQVMVPYFSFCHFGRGHGVIVYQH</sequence>
<gene>
    <name evidence="1" type="ORF">GCM10011328_34230</name>
</gene>
<protein>
    <recommendedName>
        <fullName evidence="3">Transposase</fullName>
    </recommendedName>
</protein>
<dbReference type="EMBL" id="BMFZ01000010">
    <property type="protein sequence ID" value="GGA55955.1"/>
    <property type="molecule type" value="Genomic_DNA"/>
</dbReference>
<organism evidence="1 2">
    <name type="scientific">Hafnia psychrotolerans</name>
    <dbReference type="NCBI Taxonomy" id="1477018"/>
    <lineage>
        <taxon>Bacteria</taxon>
        <taxon>Pseudomonadati</taxon>
        <taxon>Pseudomonadota</taxon>
        <taxon>Gammaproteobacteria</taxon>
        <taxon>Enterobacterales</taxon>
        <taxon>Hafniaceae</taxon>
        <taxon>Hafnia</taxon>
    </lineage>
</organism>
<comment type="caution">
    <text evidence="1">The sequence shown here is derived from an EMBL/GenBank/DDBJ whole genome shotgun (WGS) entry which is preliminary data.</text>
</comment>
<evidence type="ECO:0000313" key="1">
    <source>
        <dbReference type="EMBL" id="GGA55955.1"/>
    </source>
</evidence>
<reference evidence="2" key="1">
    <citation type="journal article" date="2019" name="Int. J. Syst. Evol. Microbiol.">
        <title>The Global Catalogue of Microorganisms (GCM) 10K type strain sequencing project: providing services to taxonomists for standard genome sequencing and annotation.</title>
        <authorList>
            <consortium name="The Broad Institute Genomics Platform"/>
            <consortium name="The Broad Institute Genome Sequencing Center for Infectious Disease"/>
            <person name="Wu L."/>
            <person name="Ma J."/>
        </authorList>
    </citation>
    <scope>NUCLEOTIDE SEQUENCE [LARGE SCALE GENOMIC DNA]</scope>
    <source>
        <strain evidence="2">CGMCC 1.12806</strain>
    </source>
</reference>
<name>A0ABQ1H1Y2_9GAMM</name>